<evidence type="ECO:0000259" key="10">
    <source>
        <dbReference type="PROSITE" id="PS50109"/>
    </source>
</evidence>
<dbReference type="InterPro" id="IPR004358">
    <property type="entry name" value="Sig_transdc_His_kin-like_C"/>
</dbReference>
<keyword evidence="9" id="KW-1133">Transmembrane helix</keyword>
<feature type="transmembrane region" description="Helical" evidence="9">
    <location>
        <begin position="215"/>
        <end position="233"/>
    </location>
</feature>
<keyword evidence="9" id="KW-0472">Membrane</keyword>
<evidence type="ECO:0000256" key="6">
    <source>
        <dbReference type="ARBA" id="ARBA00022777"/>
    </source>
</evidence>
<feature type="domain" description="Histidine kinase" evidence="10">
    <location>
        <begin position="262"/>
        <end position="472"/>
    </location>
</feature>
<dbReference type="InterPro" id="IPR036890">
    <property type="entry name" value="HATPase_C_sf"/>
</dbReference>
<feature type="transmembrane region" description="Helical" evidence="9">
    <location>
        <begin position="112"/>
        <end position="136"/>
    </location>
</feature>
<dbReference type="Gene3D" id="3.30.565.10">
    <property type="entry name" value="Histidine kinase-like ATPase, C-terminal domain"/>
    <property type="match status" value="1"/>
</dbReference>
<protein>
    <recommendedName>
        <fullName evidence="2">histidine kinase</fullName>
        <ecNumber evidence="2">2.7.13.3</ecNumber>
    </recommendedName>
</protein>
<dbReference type="Pfam" id="PF02518">
    <property type="entry name" value="HATPase_c"/>
    <property type="match status" value="1"/>
</dbReference>
<dbReference type="EC" id="2.7.13.3" evidence="2"/>
<keyword evidence="7" id="KW-0067">ATP-binding</keyword>
<evidence type="ECO:0000256" key="5">
    <source>
        <dbReference type="ARBA" id="ARBA00022741"/>
    </source>
</evidence>
<evidence type="ECO:0000256" key="3">
    <source>
        <dbReference type="ARBA" id="ARBA00022553"/>
    </source>
</evidence>
<sequence length="476" mass="54109">MIIAFLIAIIGVIPLVLAISVLKLYKGSELASVLLLYMVAISFWQIDIAVLYLDGIFPAETITLLFKIFRIGPIIMVPIVFYLCYVLIKKHTANIKNQRLPQFLYSILNRKVLFFLSGWSLAIYLINFTPLGILGLKKMKVIASDYFFYFPEYGPLHILFVMHTASIIVFVLFSFVISKLIQNTYLKAFLSTFSFCSLLLFFTGLFNFIPGTGALFSSLGVIIFSVIIVFSFVRMHTMITVSLNRLMERQKKLDEAGNLAASLVHEVKNTLQIINGYSKLLNELSAVPPEGKKMNEMVFTASLQLEGLINNYTQYITHKSIEFKMVDLNEVLEQAIEISQEFIIRNSAEVTFDKKYKTLKTYANQTYLKQVFVNLIKNSSEAFLEDKAIRNITISTDIQGDRIHIHIIDTGKGIPYDELESIFDPFHSTKKDGMGLGLPFVKNIILEHRGEIKVLDSSVQGTHIEIILPQYSFSNF</sequence>
<name>A0A0M0GFY9_SPOGL</name>
<keyword evidence="8" id="KW-0902">Two-component regulatory system</keyword>
<dbReference type="SUPFAM" id="SSF55874">
    <property type="entry name" value="ATPase domain of HSP90 chaperone/DNA topoisomerase II/histidine kinase"/>
    <property type="match status" value="1"/>
</dbReference>
<keyword evidence="4" id="KW-0808">Transferase</keyword>
<dbReference type="Gene3D" id="1.10.287.130">
    <property type="match status" value="1"/>
</dbReference>
<keyword evidence="3" id="KW-0597">Phosphoprotein</keyword>
<dbReference type="EMBL" id="LGUF01000007">
    <property type="protein sequence ID" value="KON88774.1"/>
    <property type="molecule type" value="Genomic_DNA"/>
</dbReference>
<reference evidence="12" key="1">
    <citation type="submission" date="2015-07" db="EMBL/GenBank/DDBJ databases">
        <title>Fjat-10036 dsm4.</title>
        <authorList>
            <person name="Liu B."/>
            <person name="Wang J."/>
            <person name="Zhu Y."/>
            <person name="Liu G."/>
            <person name="Chen Q."/>
            <person name="Chen Z."/>
            <person name="Lan J."/>
            <person name="Che J."/>
            <person name="Ge C."/>
            <person name="Shi H."/>
            <person name="Pan Z."/>
            <person name="Liu X."/>
        </authorList>
    </citation>
    <scope>NUCLEOTIDE SEQUENCE [LARGE SCALE GENOMIC DNA]</scope>
    <source>
        <strain evidence="12">DSM 4</strain>
    </source>
</reference>
<evidence type="ECO:0000256" key="2">
    <source>
        <dbReference type="ARBA" id="ARBA00012438"/>
    </source>
</evidence>
<evidence type="ECO:0000313" key="12">
    <source>
        <dbReference type="Proteomes" id="UP000037109"/>
    </source>
</evidence>
<gene>
    <name evidence="11" type="ORF">AF332_19535</name>
</gene>
<dbReference type="GO" id="GO:0000155">
    <property type="term" value="F:phosphorelay sensor kinase activity"/>
    <property type="evidence" value="ECO:0007669"/>
    <property type="project" value="InterPro"/>
</dbReference>
<dbReference type="STRING" id="1459.AF332_19535"/>
<dbReference type="SMART" id="SM00387">
    <property type="entry name" value="HATPase_c"/>
    <property type="match status" value="1"/>
</dbReference>
<dbReference type="InterPro" id="IPR005467">
    <property type="entry name" value="His_kinase_dom"/>
</dbReference>
<comment type="caution">
    <text evidence="11">The sequence shown here is derived from an EMBL/GenBank/DDBJ whole genome shotgun (WGS) entry which is preliminary data.</text>
</comment>
<organism evidence="11 12">
    <name type="scientific">Sporosarcina globispora</name>
    <name type="common">Bacillus globisporus</name>
    <dbReference type="NCBI Taxonomy" id="1459"/>
    <lineage>
        <taxon>Bacteria</taxon>
        <taxon>Bacillati</taxon>
        <taxon>Bacillota</taxon>
        <taxon>Bacilli</taxon>
        <taxon>Bacillales</taxon>
        <taxon>Caryophanaceae</taxon>
        <taxon>Sporosarcina</taxon>
    </lineage>
</organism>
<evidence type="ECO:0000256" key="9">
    <source>
        <dbReference type="SAM" id="Phobius"/>
    </source>
</evidence>
<proteinExistence type="predicted"/>
<dbReference type="PANTHER" id="PTHR43065:SF10">
    <property type="entry name" value="PEROXIDE STRESS-ACTIVATED HISTIDINE KINASE MAK3"/>
    <property type="match status" value="1"/>
</dbReference>
<dbReference type="Proteomes" id="UP000037109">
    <property type="component" value="Unassembled WGS sequence"/>
</dbReference>
<dbReference type="SUPFAM" id="SSF47384">
    <property type="entry name" value="Homodimeric domain of signal transducing histidine kinase"/>
    <property type="match status" value="1"/>
</dbReference>
<dbReference type="PANTHER" id="PTHR43065">
    <property type="entry name" value="SENSOR HISTIDINE KINASE"/>
    <property type="match status" value="1"/>
</dbReference>
<dbReference type="AlphaFoldDB" id="A0A0M0GFY9"/>
<dbReference type="GO" id="GO:0005524">
    <property type="term" value="F:ATP binding"/>
    <property type="evidence" value="ECO:0007669"/>
    <property type="project" value="UniProtKB-KW"/>
</dbReference>
<dbReference type="InterPro" id="IPR003594">
    <property type="entry name" value="HATPase_dom"/>
</dbReference>
<dbReference type="InterPro" id="IPR036097">
    <property type="entry name" value="HisK_dim/P_sf"/>
</dbReference>
<evidence type="ECO:0000256" key="1">
    <source>
        <dbReference type="ARBA" id="ARBA00000085"/>
    </source>
</evidence>
<keyword evidence="5" id="KW-0547">Nucleotide-binding</keyword>
<evidence type="ECO:0000256" key="7">
    <source>
        <dbReference type="ARBA" id="ARBA00022840"/>
    </source>
</evidence>
<dbReference type="PATRIC" id="fig|1459.3.peg.4300"/>
<feature type="transmembrane region" description="Helical" evidence="9">
    <location>
        <begin position="32"/>
        <end position="53"/>
    </location>
</feature>
<dbReference type="PROSITE" id="PS50109">
    <property type="entry name" value="HIS_KIN"/>
    <property type="match status" value="1"/>
</dbReference>
<keyword evidence="12" id="KW-1185">Reference proteome</keyword>
<keyword evidence="6" id="KW-0418">Kinase</keyword>
<evidence type="ECO:0000256" key="4">
    <source>
        <dbReference type="ARBA" id="ARBA00022679"/>
    </source>
</evidence>
<feature type="transmembrane region" description="Helical" evidence="9">
    <location>
        <begin position="6"/>
        <end position="25"/>
    </location>
</feature>
<feature type="transmembrane region" description="Helical" evidence="9">
    <location>
        <begin position="189"/>
        <end position="209"/>
    </location>
</feature>
<feature type="transmembrane region" description="Helical" evidence="9">
    <location>
        <begin position="156"/>
        <end position="177"/>
    </location>
</feature>
<comment type="catalytic activity">
    <reaction evidence="1">
        <text>ATP + protein L-histidine = ADP + protein N-phospho-L-histidine.</text>
        <dbReference type="EC" id="2.7.13.3"/>
    </reaction>
</comment>
<keyword evidence="9" id="KW-0812">Transmembrane</keyword>
<evidence type="ECO:0000313" key="11">
    <source>
        <dbReference type="EMBL" id="KON88774.1"/>
    </source>
</evidence>
<feature type="transmembrane region" description="Helical" evidence="9">
    <location>
        <begin position="65"/>
        <end position="88"/>
    </location>
</feature>
<accession>A0A0M0GFY9</accession>
<evidence type="ECO:0000256" key="8">
    <source>
        <dbReference type="ARBA" id="ARBA00023012"/>
    </source>
</evidence>
<dbReference type="PRINTS" id="PR00344">
    <property type="entry name" value="BCTRLSENSOR"/>
</dbReference>